<name>A0A371FZW3_MUCPR</name>
<feature type="non-terminal residue" evidence="2">
    <location>
        <position position="1"/>
    </location>
</feature>
<gene>
    <name evidence="2" type="ORF">CR513_35222</name>
</gene>
<sequence>MGCRDDPGLAEMGDTLVQFNIYEAMKHPTEDHSLFGINIIEELVEEYLQLESCSEDIGDSVGSTNSCLEADHNEVQDFPDSEANQDDIADLAFEVELTKLLDQVCDQEHSECTNNADVKVAETEESPIAQLATIFMVEIKSAREGQVKEEIKVNSAKKSNSKADTHPETVSANEDQTQAGVENNVPFRSDSEAT</sequence>
<dbReference type="EMBL" id="QJKJ01007241">
    <property type="protein sequence ID" value="RDX83812.1"/>
    <property type="molecule type" value="Genomic_DNA"/>
</dbReference>
<organism evidence="2 3">
    <name type="scientific">Mucuna pruriens</name>
    <name type="common">Velvet bean</name>
    <name type="synonym">Dolichos pruriens</name>
    <dbReference type="NCBI Taxonomy" id="157652"/>
    <lineage>
        <taxon>Eukaryota</taxon>
        <taxon>Viridiplantae</taxon>
        <taxon>Streptophyta</taxon>
        <taxon>Embryophyta</taxon>
        <taxon>Tracheophyta</taxon>
        <taxon>Spermatophyta</taxon>
        <taxon>Magnoliopsida</taxon>
        <taxon>eudicotyledons</taxon>
        <taxon>Gunneridae</taxon>
        <taxon>Pentapetalae</taxon>
        <taxon>rosids</taxon>
        <taxon>fabids</taxon>
        <taxon>Fabales</taxon>
        <taxon>Fabaceae</taxon>
        <taxon>Papilionoideae</taxon>
        <taxon>50 kb inversion clade</taxon>
        <taxon>NPAAA clade</taxon>
        <taxon>indigoferoid/millettioid clade</taxon>
        <taxon>Phaseoleae</taxon>
        <taxon>Mucuna</taxon>
    </lineage>
</organism>
<proteinExistence type="predicted"/>
<evidence type="ECO:0000256" key="1">
    <source>
        <dbReference type="SAM" id="MobiDB-lite"/>
    </source>
</evidence>
<comment type="caution">
    <text evidence="2">The sequence shown here is derived from an EMBL/GenBank/DDBJ whole genome shotgun (WGS) entry which is preliminary data.</text>
</comment>
<dbReference type="Proteomes" id="UP000257109">
    <property type="component" value="Unassembled WGS sequence"/>
</dbReference>
<protein>
    <submittedName>
        <fullName evidence="2">Uncharacterized protein</fullName>
    </submittedName>
</protein>
<accession>A0A371FZW3</accession>
<evidence type="ECO:0000313" key="3">
    <source>
        <dbReference type="Proteomes" id="UP000257109"/>
    </source>
</evidence>
<reference evidence="2" key="1">
    <citation type="submission" date="2018-05" db="EMBL/GenBank/DDBJ databases">
        <title>Draft genome of Mucuna pruriens seed.</title>
        <authorList>
            <person name="Nnadi N.E."/>
            <person name="Vos R."/>
            <person name="Hasami M.H."/>
            <person name="Devisetty U.K."/>
            <person name="Aguiy J.C."/>
        </authorList>
    </citation>
    <scope>NUCLEOTIDE SEQUENCE [LARGE SCALE GENOMIC DNA]</scope>
    <source>
        <strain evidence="2">JCA_2017</strain>
    </source>
</reference>
<feature type="region of interest" description="Disordered" evidence="1">
    <location>
        <begin position="146"/>
        <end position="194"/>
    </location>
</feature>
<dbReference type="AlphaFoldDB" id="A0A371FZW3"/>
<feature type="compositionally biased region" description="Polar residues" evidence="1">
    <location>
        <begin position="168"/>
        <end position="181"/>
    </location>
</feature>
<keyword evidence="3" id="KW-1185">Reference proteome</keyword>
<evidence type="ECO:0000313" key="2">
    <source>
        <dbReference type="EMBL" id="RDX83812.1"/>
    </source>
</evidence>